<sequence>MWGSNKYELNNLMASRRLARPSTIQLKSRLTAINGSSSSQSPSVMDSLIRTVDAKSKDLELPATNFLVHERLLYPKGAAMDSMLKLVSRIAPGIPIAKAQLMDIWQEEVSKAVMFPSLTEHVAQRKFGEIIKTMFWPYFRASPDVMNQLLSTRFHTDLADAMLTNRHLDEHNLNVLAQIKEQNVEHEFHVLRDSEMLLFPNVTDRHKKSLARLSRSCFLTVHEAEDQETSENQLLKSSNSNFLLVAGDTKTAMEYYRLLGALKNRSSDIRGSVVLVIPGSLYSCSDDFWTLGSLEDIYSTMKKNA</sequence>
<reference evidence="1" key="1">
    <citation type="journal article" date="2021" name="Open Biol.">
        <title>Shared evolutionary footprints suggest mitochondrial oxidative damage underlies multiple complex I losses in fungi.</title>
        <authorList>
            <person name="Schikora-Tamarit M.A."/>
            <person name="Marcet-Houben M."/>
            <person name="Nosek J."/>
            <person name="Gabaldon T."/>
        </authorList>
    </citation>
    <scope>NUCLEOTIDE SEQUENCE</scope>
    <source>
        <strain evidence="1">NCAIM Y.01608</strain>
    </source>
</reference>
<protein>
    <submittedName>
        <fullName evidence="1">Uncharacterized protein</fullName>
    </submittedName>
</protein>
<name>A0A9P8NQG2_9ASCO</name>
<organism evidence="1 2">
    <name type="scientific">Ogataea polymorpha</name>
    <dbReference type="NCBI Taxonomy" id="460523"/>
    <lineage>
        <taxon>Eukaryota</taxon>
        <taxon>Fungi</taxon>
        <taxon>Dikarya</taxon>
        <taxon>Ascomycota</taxon>
        <taxon>Saccharomycotina</taxon>
        <taxon>Pichiomycetes</taxon>
        <taxon>Pichiales</taxon>
        <taxon>Pichiaceae</taxon>
        <taxon>Ogataea</taxon>
    </lineage>
</organism>
<evidence type="ECO:0000313" key="1">
    <source>
        <dbReference type="EMBL" id="KAH3659093.1"/>
    </source>
</evidence>
<dbReference type="EMBL" id="JAEUBD010001554">
    <property type="protein sequence ID" value="KAH3659093.1"/>
    <property type="molecule type" value="Genomic_DNA"/>
</dbReference>
<keyword evidence="2" id="KW-1185">Reference proteome</keyword>
<accession>A0A9P8NQG2</accession>
<evidence type="ECO:0000313" key="2">
    <source>
        <dbReference type="Proteomes" id="UP000788993"/>
    </source>
</evidence>
<dbReference type="AlphaFoldDB" id="A0A9P8NQG2"/>
<gene>
    <name evidence="1" type="ORF">OGATHE_006353</name>
</gene>
<comment type="caution">
    <text evidence="1">The sequence shown here is derived from an EMBL/GenBank/DDBJ whole genome shotgun (WGS) entry which is preliminary data.</text>
</comment>
<dbReference type="Proteomes" id="UP000788993">
    <property type="component" value="Unassembled WGS sequence"/>
</dbReference>
<reference evidence="1" key="2">
    <citation type="submission" date="2021-01" db="EMBL/GenBank/DDBJ databases">
        <authorList>
            <person name="Schikora-Tamarit M.A."/>
        </authorList>
    </citation>
    <scope>NUCLEOTIDE SEQUENCE</scope>
    <source>
        <strain evidence="1">NCAIM Y.01608</strain>
    </source>
</reference>
<proteinExistence type="predicted"/>